<protein>
    <submittedName>
        <fullName evidence="1">Uncharacterized protein</fullName>
    </submittedName>
</protein>
<dbReference type="EMBL" id="MRVG01000001">
    <property type="protein sequence ID" value="PMB73575.1"/>
    <property type="molecule type" value="Genomic_DNA"/>
</dbReference>
<organism evidence="1 2">
    <name type="scientific">Beauveria bassiana</name>
    <name type="common">White muscardine disease fungus</name>
    <name type="synonym">Tritirachium shiotae</name>
    <dbReference type="NCBI Taxonomy" id="176275"/>
    <lineage>
        <taxon>Eukaryota</taxon>
        <taxon>Fungi</taxon>
        <taxon>Dikarya</taxon>
        <taxon>Ascomycota</taxon>
        <taxon>Pezizomycotina</taxon>
        <taxon>Sordariomycetes</taxon>
        <taxon>Hypocreomycetidae</taxon>
        <taxon>Hypocreales</taxon>
        <taxon>Cordycipitaceae</taxon>
        <taxon>Beauveria</taxon>
    </lineage>
</organism>
<accession>A0A2N6P238</accession>
<gene>
    <name evidence="1" type="ORF">BM221_000998</name>
</gene>
<sequence length="78" mass="8571">MVKAAQDRVVDSVKLTDACLYSVMLPWAIAENQAQTARGIIELLKYASPDPAIHDAVAVATTLEEEAEAVWLRRADLF</sequence>
<evidence type="ECO:0000313" key="1">
    <source>
        <dbReference type="EMBL" id="PMB73575.1"/>
    </source>
</evidence>
<reference evidence="1 2" key="1">
    <citation type="journal article" date="2016" name="Appl. Microbiol. Biotechnol.">
        <title>Characterization of T-DNA insertion mutants with decreased virulence in the entomopathogenic fungus Beauveria bassiana JEF-007.</title>
        <authorList>
            <person name="Kim S."/>
            <person name="Lee S.J."/>
            <person name="Nai Y.S."/>
            <person name="Yu J.S."/>
            <person name="Lee M.R."/>
            <person name="Yang Y.T."/>
            <person name="Kim J.S."/>
        </authorList>
    </citation>
    <scope>NUCLEOTIDE SEQUENCE [LARGE SCALE GENOMIC DNA]</scope>
    <source>
        <strain evidence="1 2">JEF-007</strain>
    </source>
</reference>
<name>A0A2N6P238_BEABA</name>
<dbReference type="InterPro" id="IPR024080">
    <property type="entry name" value="Neurolysin/TOP_N"/>
</dbReference>
<evidence type="ECO:0000313" key="2">
    <source>
        <dbReference type="Proteomes" id="UP000235728"/>
    </source>
</evidence>
<proteinExistence type="predicted"/>
<dbReference type="AlphaFoldDB" id="A0A2N6P238"/>
<dbReference type="Gene3D" id="1.20.1050.40">
    <property type="entry name" value="Endopeptidase. Chain P, domain 1"/>
    <property type="match status" value="1"/>
</dbReference>
<comment type="caution">
    <text evidence="1">The sequence shown here is derived from an EMBL/GenBank/DDBJ whole genome shotgun (WGS) entry which is preliminary data.</text>
</comment>
<dbReference type="Proteomes" id="UP000235728">
    <property type="component" value="Unassembled WGS sequence"/>
</dbReference>